<dbReference type="Proteomes" id="UP001157911">
    <property type="component" value="Unassembled WGS sequence"/>
</dbReference>
<dbReference type="PROSITE" id="PS51918">
    <property type="entry name" value="RADICAL_SAM"/>
    <property type="match status" value="1"/>
</dbReference>
<dbReference type="Pfam" id="PF12836">
    <property type="entry name" value="HHH_3"/>
    <property type="match status" value="1"/>
</dbReference>
<dbReference type="SUPFAM" id="SSF81585">
    <property type="entry name" value="PsbU/PolX domain-like"/>
    <property type="match status" value="1"/>
</dbReference>
<name>A0ABY1NAS7_9BACT</name>
<protein>
    <submittedName>
        <fullName evidence="2">Radical SAM superfamily enzyme with C-terminal helix-hairpin-helix motif</fullName>
    </submittedName>
</protein>
<dbReference type="InterPro" id="IPR007197">
    <property type="entry name" value="rSAM"/>
</dbReference>
<feature type="domain" description="Radical SAM core" evidence="1">
    <location>
        <begin position="179"/>
        <end position="443"/>
    </location>
</feature>
<dbReference type="SFLD" id="SFLDG01082">
    <property type="entry name" value="B12-binding_domain_containing"/>
    <property type="match status" value="1"/>
</dbReference>
<reference evidence="2 3" key="1">
    <citation type="submission" date="2017-05" db="EMBL/GenBank/DDBJ databases">
        <authorList>
            <person name="Varghese N."/>
            <person name="Submissions S."/>
        </authorList>
    </citation>
    <scope>NUCLEOTIDE SEQUENCE [LARGE SCALE GENOMIC DNA]</scope>
    <source>
        <strain evidence="2 3">DSM 15522</strain>
    </source>
</reference>
<dbReference type="SUPFAM" id="SSF102114">
    <property type="entry name" value="Radical SAM enzymes"/>
    <property type="match status" value="1"/>
</dbReference>
<dbReference type="InterPro" id="IPR006638">
    <property type="entry name" value="Elp3/MiaA/NifB-like_rSAM"/>
</dbReference>
<dbReference type="InterPro" id="IPR023404">
    <property type="entry name" value="rSAM_horseshoe"/>
</dbReference>
<keyword evidence="3" id="KW-1185">Reference proteome</keyword>
<dbReference type="InterPro" id="IPR058240">
    <property type="entry name" value="rSAM_sf"/>
</dbReference>
<dbReference type="PANTHER" id="PTHR43324:SF1">
    <property type="entry name" value="RADICAL SAM CORE DOMAIN-CONTAINING PROTEIN"/>
    <property type="match status" value="1"/>
</dbReference>
<dbReference type="RefSeq" id="WP_283399783.1">
    <property type="nucleotide sequence ID" value="NZ_FXUB01000001.1"/>
</dbReference>
<dbReference type="PANTHER" id="PTHR43324">
    <property type="match status" value="1"/>
</dbReference>
<sequence>MKVAIVDGYVDEPTCLGVPPYISTYVRYVAGALVKGGIPEESISYFAIDDLRKNPEKWKELEDHDVLFLITGITVPGRYLGGKPITRQEIEKIGNLPAYKVVGGPIQFGFALKGGVKAKLLPFENFQLICKGDVELAAYYVAKYLSEEKELPEGTFTERRTAKHADAFAPLGAFIVKQHFYYPYVICEIETYRGCERKHHCSYCTESFYGHPDFRNPEKIVEEIKALLDSGVKYFRIGRQPNILGYLSIPSDKEFPKPNPEAVCRLFKTVRELGEIKTLHIDNVNAGMIEHFPEESRKILTCIATYDTEGDIAPFGLETADEEVIKRNYLKVNPEGIKKAIRVVNEVGAFKEREDGIYKLLPGINFLVGLPGETKKTFEKNKDFLKSIVDEGLLLRRINIRQVIVFEGTPIAEMVKRTKTKYRKEFEKFKEWVREEIDLPMMKKVFPIGTVIKDVLLEAHDGDHTLGRQIGTYPILVRIPEKLELFKTVNVVVVGHRERSVIGIPVPINVNTISHKLLSYIPGISKKLASEIILKRPFKDNVELLSLFPQLEKFSKYIKT</sequence>
<organism evidence="2 3">
    <name type="scientific">Desulfurobacterium pacificum</name>
    <dbReference type="NCBI Taxonomy" id="240166"/>
    <lineage>
        <taxon>Bacteria</taxon>
        <taxon>Pseudomonadati</taxon>
        <taxon>Aquificota</taxon>
        <taxon>Aquificia</taxon>
        <taxon>Desulfurobacteriales</taxon>
        <taxon>Desulfurobacteriaceae</taxon>
        <taxon>Desulfurobacterium</taxon>
    </lineage>
</organism>
<dbReference type="SFLD" id="SFLDS00029">
    <property type="entry name" value="Radical_SAM"/>
    <property type="match status" value="1"/>
</dbReference>
<dbReference type="Pfam" id="PF04055">
    <property type="entry name" value="Radical_SAM"/>
    <property type="match status" value="1"/>
</dbReference>
<evidence type="ECO:0000313" key="3">
    <source>
        <dbReference type="Proteomes" id="UP001157911"/>
    </source>
</evidence>
<accession>A0ABY1NAS7</accession>
<evidence type="ECO:0000259" key="1">
    <source>
        <dbReference type="PROSITE" id="PS51918"/>
    </source>
</evidence>
<dbReference type="SMART" id="SM00729">
    <property type="entry name" value="Elp3"/>
    <property type="match status" value="1"/>
</dbReference>
<comment type="caution">
    <text evidence="2">The sequence shown here is derived from an EMBL/GenBank/DDBJ whole genome shotgun (WGS) entry which is preliminary data.</text>
</comment>
<dbReference type="EMBL" id="FXUB01000001">
    <property type="protein sequence ID" value="SMP05058.1"/>
    <property type="molecule type" value="Genomic_DNA"/>
</dbReference>
<dbReference type="Gene3D" id="1.10.150.320">
    <property type="entry name" value="Photosystem II 12 kDa extrinsic protein"/>
    <property type="match status" value="1"/>
</dbReference>
<evidence type="ECO:0000313" key="2">
    <source>
        <dbReference type="EMBL" id="SMP05058.1"/>
    </source>
</evidence>
<gene>
    <name evidence="2" type="ORF">SAMN06265339_0275</name>
</gene>
<dbReference type="Gene3D" id="3.80.30.20">
    <property type="entry name" value="tm_1862 like domain"/>
    <property type="match status" value="1"/>
</dbReference>
<proteinExistence type="predicted"/>